<proteinExistence type="predicted"/>
<gene>
    <name evidence="1" type="ORF">RHMOL_Rhmol02G0168900</name>
</gene>
<comment type="caution">
    <text evidence="1">The sequence shown here is derived from an EMBL/GenBank/DDBJ whole genome shotgun (WGS) entry which is preliminary data.</text>
</comment>
<accession>A0ACC0PSG0</accession>
<sequence length="54" mass="6447">MSEMFVSSDRPQRKAPQITISHRYRNELFHTVIDLQLMELNNHFTEANTSCYFV</sequence>
<dbReference type="EMBL" id="CM046389">
    <property type="protein sequence ID" value="KAI8568069.1"/>
    <property type="molecule type" value="Genomic_DNA"/>
</dbReference>
<protein>
    <submittedName>
        <fullName evidence="1">Uncharacterized protein</fullName>
    </submittedName>
</protein>
<keyword evidence="2" id="KW-1185">Reference proteome</keyword>
<evidence type="ECO:0000313" key="1">
    <source>
        <dbReference type="EMBL" id="KAI8568069.1"/>
    </source>
</evidence>
<reference evidence="1" key="1">
    <citation type="submission" date="2022-02" db="EMBL/GenBank/DDBJ databases">
        <title>Plant Genome Project.</title>
        <authorList>
            <person name="Zhang R.-G."/>
        </authorList>
    </citation>
    <scope>NUCLEOTIDE SEQUENCE</scope>
    <source>
        <strain evidence="1">AT1</strain>
    </source>
</reference>
<dbReference type="Proteomes" id="UP001062846">
    <property type="component" value="Chromosome 2"/>
</dbReference>
<evidence type="ECO:0000313" key="2">
    <source>
        <dbReference type="Proteomes" id="UP001062846"/>
    </source>
</evidence>
<name>A0ACC0PSG0_RHOML</name>
<organism evidence="1 2">
    <name type="scientific">Rhododendron molle</name>
    <name type="common">Chinese azalea</name>
    <name type="synonym">Azalea mollis</name>
    <dbReference type="NCBI Taxonomy" id="49168"/>
    <lineage>
        <taxon>Eukaryota</taxon>
        <taxon>Viridiplantae</taxon>
        <taxon>Streptophyta</taxon>
        <taxon>Embryophyta</taxon>
        <taxon>Tracheophyta</taxon>
        <taxon>Spermatophyta</taxon>
        <taxon>Magnoliopsida</taxon>
        <taxon>eudicotyledons</taxon>
        <taxon>Gunneridae</taxon>
        <taxon>Pentapetalae</taxon>
        <taxon>asterids</taxon>
        <taxon>Ericales</taxon>
        <taxon>Ericaceae</taxon>
        <taxon>Ericoideae</taxon>
        <taxon>Rhodoreae</taxon>
        <taxon>Rhododendron</taxon>
    </lineage>
</organism>